<dbReference type="PANTHER" id="PTHR46268">
    <property type="entry name" value="STRESS RESPONSE PROTEIN NHAX"/>
    <property type="match status" value="1"/>
</dbReference>
<keyword evidence="4" id="KW-1185">Reference proteome</keyword>
<dbReference type="InterPro" id="IPR014729">
    <property type="entry name" value="Rossmann-like_a/b/a_fold"/>
</dbReference>
<reference evidence="4" key="1">
    <citation type="submission" date="2017-01" db="EMBL/GenBank/DDBJ databases">
        <authorList>
            <person name="Varghese N."/>
            <person name="Submissions S."/>
        </authorList>
    </citation>
    <scope>NUCLEOTIDE SEQUENCE [LARGE SCALE GENOMIC DNA]</scope>
    <source>
        <strain evidence="4">DSM 22306</strain>
    </source>
</reference>
<dbReference type="PRINTS" id="PR01438">
    <property type="entry name" value="UNVRSLSTRESS"/>
</dbReference>
<dbReference type="CDD" id="cd00293">
    <property type="entry name" value="USP-like"/>
    <property type="match status" value="1"/>
</dbReference>
<dbReference type="RefSeq" id="WP_054343022.1">
    <property type="nucleotide sequence ID" value="NZ_FTOE01000001.1"/>
</dbReference>
<evidence type="ECO:0000259" key="2">
    <source>
        <dbReference type="Pfam" id="PF00582"/>
    </source>
</evidence>
<evidence type="ECO:0000313" key="4">
    <source>
        <dbReference type="Proteomes" id="UP000185999"/>
    </source>
</evidence>
<dbReference type="Proteomes" id="UP000185999">
    <property type="component" value="Unassembled WGS sequence"/>
</dbReference>
<dbReference type="InterPro" id="IPR006015">
    <property type="entry name" value="Universal_stress_UspA"/>
</dbReference>
<name>A0A1N7JB63_9GAMM</name>
<dbReference type="Gene3D" id="3.40.50.620">
    <property type="entry name" value="HUPs"/>
    <property type="match status" value="1"/>
</dbReference>
<dbReference type="STRING" id="619304.SAMN05421760_101880"/>
<dbReference type="InterPro" id="IPR006016">
    <property type="entry name" value="UspA"/>
</dbReference>
<evidence type="ECO:0000313" key="3">
    <source>
        <dbReference type="EMBL" id="SIS46520.1"/>
    </source>
</evidence>
<accession>A0A1N7JB63</accession>
<dbReference type="AlphaFoldDB" id="A0A1N7JB63"/>
<feature type="domain" description="UspA" evidence="2">
    <location>
        <begin position="1"/>
        <end position="141"/>
    </location>
</feature>
<evidence type="ECO:0000256" key="1">
    <source>
        <dbReference type="ARBA" id="ARBA00008791"/>
    </source>
</evidence>
<organism evidence="3 4">
    <name type="scientific">Neptunomonas antarctica</name>
    <dbReference type="NCBI Taxonomy" id="619304"/>
    <lineage>
        <taxon>Bacteria</taxon>
        <taxon>Pseudomonadati</taxon>
        <taxon>Pseudomonadota</taxon>
        <taxon>Gammaproteobacteria</taxon>
        <taxon>Oceanospirillales</taxon>
        <taxon>Oceanospirillaceae</taxon>
        <taxon>Neptunomonas</taxon>
    </lineage>
</organism>
<proteinExistence type="inferred from homology"/>
<dbReference type="EMBL" id="FTOE01000001">
    <property type="protein sequence ID" value="SIS46520.1"/>
    <property type="molecule type" value="Genomic_DNA"/>
</dbReference>
<sequence>MFKNILIPVDLAHEEQLSRLMEAAVLLIGSSKAKIDLLYVDQSLVHQGSYPYLDETTYAEHKKAAKARLQHHIDTLAPAHVTCASHIRNGAAHDHIVEEAKALHSDAILMMAKRPGISSYFIGSTAERVVRHADCSVFVIRDE</sequence>
<dbReference type="PANTHER" id="PTHR46268:SF6">
    <property type="entry name" value="UNIVERSAL STRESS PROTEIN UP12"/>
    <property type="match status" value="1"/>
</dbReference>
<protein>
    <submittedName>
        <fullName evidence="3">Universal stress protein F</fullName>
    </submittedName>
</protein>
<gene>
    <name evidence="3" type="ORF">SAMN05421760_101880</name>
</gene>
<dbReference type="OrthoDB" id="9792500at2"/>
<dbReference type="SUPFAM" id="SSF52402">
    <property type="entry name" value="Adenine nucleotide alpha hydrolases-like"/>
    <property type="match status" value="1"/>
</dbReference>
<dbReference type="Pfam" id="PF00582">
    <property type="entry name" value="Usp"/>
    <property type="match status" value="1"/>
</dbReference>
<comment type="similarity">
    <text evidence="1">Belongs to the universal stress protein A family.</text>
</comment>